<name>A0AAN0RDR4_9PROT</name>
<comment type="pathway">
    <text evidence="2">Organic acid metabolism; glycolate biosynthesis; glycolate from 2-phosphoglycolate: step 1/1.</text>
</comment>
<dbReference type="Gene3D" id="1.10.150.730">
    <property type="match status" value="1"/>
</dbReference>
<comment type="catalytic activity">
    <reaction evidence="1">
        <text>2-phosphoglycolate + H2O = glycolate + phosphate</text>
        <dbReference type="Rhea" id="RHEA:14369"/>
        <dbReference type="ChEBI" id="CHEBI:15377"/>
        <dbReference type="ChEBI" id="CHEBI:29805"/>
        <dbReference type="ChEBI" id="CHEBI:43474"/>
        <dbReference type="ChEBI" id="CHEBI:58033"/>
        <dbReference type="EC" id="3.1.3.18"/>
    </reaction>
</comment>
<reference evidence="6" key="1">
    <citation type="submission" date="2012-06" db="EMBL/GenBank/DDBJ databases">
        <title>Genome analysis of multiple Granulibacter bethesdensis isolates demonstrates substantial genome diversity.</title>
        <authorList>
            <person name="Greenberg D.E."/>
            <person name="Porcella S.F."/>
            <person name="Zarember K."/>
            <person name="Zelazny A.M."/>
            <person name="Bruno D."/>
            <person name="Martens C."/>
            <person name="Barbian K.D."/>
            <person name="Jaske E."/>
            <person name="Holland S.M."/>
        </authorList>
    </citation>
    <scope>NUCLEOTIDE SEQUENCE [LARGE SCALE GENOMIC DNA]</scope>
    <source>
        <strain evidence="6">CGDNIH3</strain>
    </source>
</reference>
<dbReference type="GO" id="GO:0005829">
    <property type="term" value="C:cytosol"/>
    <property type="evidence" value="ECO:0007669"/>
    <property type="project" value="TreeGrafter"/>
</dbReference>
<dbReference type="GO" id="GO:0006281">
    <property type="term" value="P:DNA repair"/>
    <property type="evidence" value="ECO:0007669"/>
    <property type="project" value="TreeGrafter"/>
</dbReference>
<dbReference type="InterPro" id="IPR036412">
    <property type="entry name" value="HAD-like_sf"/>
</dbReference>
<accession>A0AAN0RDR4</accession>
<dbReference type="NCBIfam" id="TIGR01549">
    <property type="entry name" value="HAD-SF-IA-v1"/>
    <property type="match status" value="1"/>
</dbReference>
<comment type="similarity">
    <text evidence="3">Belongs to the HAD-like hydrolase superfamily. CbbY/CbbZ/Gph/YieH family.</text>
</comment>
<dbReference type="RefSeq" id="WP_025286581.1">
    <property type="nucleotide sequence ID" value="NZ_CP003181.2"/>
</dbReference>
<evidence type="ECO:0000256" key="3">
    <source>
        <dbReference type="ARBA" id="ARBA00006171"/>
    </source>
</evidence>
<dbReference type="InterPro" id="IPR006439">
    <property type="entry name" value="HAD-SF_hydro_IA"/>
</dbReference>
<dbReference type="KEGG" id="gbc:GbCGDNIH3_1122"/>
<dbReference type="InterPro" id="IPR023214">
    <property type="entry name" value="HAD_sf"/>
</dbReference>
<organism evidence="5 6">
    <name type="scientific">Granulibacter bethesdensis</name>
    <dbReference type="NCBI Taxonomy" id="364410"/>
    <lineage>
        <taxon>Bacteria</taxon>
        <taxon>Pseudomonadati</taxon>
        <taxon>Pseudomonadota</taxon>
        <taxon>Alphaproteobacteria</taxon>
        <taxon>Acetobacterales</taxon>
        <taxon>Acetobacteraceae</taxon>
        <taxon>Granulibacter</taxon>
    </lineage>
</organism>
<dbReference type="SFLD" id="SFLDS00003">
    <property type="entry name" value="Haloacid_Dehalogenase"/>
    <property type="match status" value="1"/>
</dbReference>
<dbReference type="AlphaFoldDB" id="A0AAN0RDR4"/>
<evidence type="ECO:0000313" key="6">
    <source>
        <dbReference type="Proteomes" id="UP000019438"/>
    </source>
</evidence>
<dbReference type="GO" id="GO:0008967">
    <property type="term" value="F:phosphoglycolate phosphatase activity"/>
    <property type="evidence" value="ECO:0007669"/>
    <property type="project" value="UniProtKB-EC"/>
</dbReference>
<dbReference type="SUPFAM" id="SSF56784">
    <property type="entry name" value="HAD-like"/>
    <property type="match status" value="1"/>
</dbReference>
<evidence type="ECO:0000256" key="1">
    <source>
        <dbReference type="ARBA" id="ARBA00000830"/>
    </source>
</evidence>
<dbReference type="PANTHER" id="PTHR43434">
    <property type="entry name" value="PHOSPHOGLYCOLATE PHOSPHATASE"/>
    <property type="match status" value="1"/>
</dbReference>
<evidence type="ECO:0000313" key="5">
    <source>
        <dbReference type="EMBL" id="AHJ62949.1"/>
    </source>
</evidence>
<sequence>MTDDRPDAILWDWDNTLIDGWAAINSALNAVFRHFGRPVWTVMETKAQVRGSARDTFPAMFGTRWEEARDIFYGTLSASHLDHLKPMPGAEDMLRAASLWPQAVVSNKAGDFLRREVAHIGWEPFFDAVIGAGDAAADKPSAAPILMALERMRYTGKRSKVWYVGDTALDMQAARAAGCTAILLGDAAHDGGVARAIFDHHVQDGHALAAMLTVLHGRP</sequence>
<dbReference type="Gene3D" id="3.40.50.1000">
    <property type="entry name" value="HAD superfamily/HAD-like"/>
    <property type="match status" value="1"/>
</dbReference>
<proteinExistence type="inferred from homology"/>
<dbReference type="EC" id="3.1.3.18" evidence="4"/>
<dbReference type="InterPro" id="IPR050155">
    <property type="entry name" value="HAD-like_hydrolase_sf"/>
</dbReference>
<dbReference type="Pfam" id="PF13419">
    <property type="entry name" value="HAD_2"/>
    <property type="match status" value="1"/>
</dbReference>
<dbReference type="PANTHER" id="PTHR43434:SF1">
    <property type="entry name" value="PHOSPHOGLYCOLATE PHOSPHATASE"/>
    <property type="match status" value="1"/>
</dbReference>
<dbReference type="EMBL" id="CP003181">
    <property type="protein sequence ID" value="AHJ62949.1"/>
    <property type="molecule type" value="Genomic_DNA"/>
</dbReference>
<gene>
    <name evidence="5" type="ORF">GbCGDNIH3_1122</name>
</gene>
<dbReference type="Proteomes" id="UP000019438">
    <property type="component" value="Chromosome"/>
</dbReference>
<evidence type="ECO:0000256" key="2">
    <source>
        <dbReference type="ARBA" id="ARBA00004818"/>
    </source>
</evidence>
<evidence type="ECO:0000256" key="4">
    <source>
        <dbReference type="ARBA" id="ARBA00013078"/>
    </source>
</evidence>
<protein>
    <recommendedName>
        <fullName evidence="4">phosphoglycolate phosphatase</fullName>
        <ecNumber evidence="4">3.1.3.18</ecNumber>
    </recommendedName>
</protein>
<dbReference type="SFLD" id="SFLDG01129">
    <property type="entry name" value="C1.5:_HAD__Beta-PGM__Phosphata"/>
    <property type="match status" value="1"/>
</dbReference>
<dbReference type="InterPro" id="IPR041492">
    <property type="entry name" value="HAD_2"/>
</dbReference>